<dbReference type="AlphaFoldDB" id="A0A381PZ63"/>
<organism evidence="1">
    <name type="scientific">marine metagenome</name>
    <dbReference type="NCBI Taxonomy" id="408172"/>
    <lineage>
        <taxon>unclassified sequences</taxon>
        <taxon>metagenomes</taxon>
        <taxon>ecological metagenomes</taxon>
    </lineage>
</organism>
<protein>
    <submittedName>
        <fullName evidence="1">Uncharacterized protein</fullName>
    </submittedName>
</protein>
<name>A0A381PZ63_9ZZZZ</name>
<sequence length="43" mass="4811">VHSPRCVSAIRFFHISESVGVMQSCRGNPRPMDDVMVCIAIYT</sequence>
<evidence type="ECO:0000313" key="1">
    <source>
        <dbReference type="EMBL" id="SUZ71237.1"/>
    </source>
</evidence>
<gene>
    <name evidence="1" type="ORF">METZ01_LOCUS24091</name>
</gene>
<proteinExistence type="predicted"/>
<reference evidence="1" key="1">
    <citation type="submission" date="2018-05" db="EMBL/GenBank/DDBJ databases">
        <authorList>
            <person name="Lanie J.A."/>
            <person name="Ng W.-L."/>
            <person name="Kazmierczak K.M."/>
            <person name="Andrzejewski T.M."/>
            <person name="Davidsen T.M."/>
            <person name="Wayne K.J."/>
            <person name="Tettelin H."/>
            <person name="Glass J.I."/>
            <person name="Rusch D."/>
            <person name="Podicherti R."/>
            <person name="Tsui H.-C.T."/>
            <person name="Winkler M.E."/>
        </authorList>
    </citation>
    <scope>NUCLEOTIDE SEQUENCE</scope>
</reference>
<dbReference type="EMBL" id="UINC01001116">
    <property type="protein sequence ID" value="SUZ71237.1"/>
    <property type="molecule type" value="Genomic_DNA"/>
</dbReference>
<feature type="non-terminal residue" evidence="1">
    <location>
        <position position="1"/>
    </location>
</feature>
<accession>A0A381PZ63</accession>